<dbReference type="InterPro" id="IPR014027">
    <property type="entry name" value="UDP-Glc/GDP-Man_DH_C"/>
</dbReference>
<dbReference type="GO" id="GO:0016628">
    <property type="term" value="F:oxidoreductase activity, acting on the CH-CH group of donors, NAD or NADP as acceptor"/>
    <property type="evidence" value="ECO:0007669"/>
    <property type="project" value="InterPro"/>
</dbReference>
<comment type="similarity">
    <text evidence="3">Belongs to the UDP-glucose/GDP-mannose dehydrogenase family.</text>
</comment>
<dbReference type="Pfam" id="PF03720">
    <property type="entry name" value="UDPG_MGDP_dh_C"/>
    <property type="match status" value="1"/>
</dbReference>
<evidence type="ECO:0000313" key="5">
    <source>
        <dbReference type="EMBL" id="KJE20693.1"/>
    </source>
</evidence>
<reference evidence="5 6" key="2">
    <citation type="journal article" date="2016" name="Genome Announc.">
        <title>Permanent Draft Genome Sequences for Two Variants of Frankia sp. Strain CpI1, the First Frankia Strain Isolated from Root Nodules of Comptonia peregrina.</title>
        <authorList>
            <person name="Oshone R."/>
            <person name="Hurst S.G.IV."/>
            <person name="Abebe-Akele F."/>
            <person name="Simpson S."/>
            <person name="Morris K."/>
            <person name="Thomas W.K."/>
            <person name="Tisa L.S."/>
        </authorList>
    </citation>
    <scope>NUCLEOTIDE SEQUENCE [LARGE SCALE GENOMIC DNA]</scope>
    <source>
        <strain evidence="6">CpI1-S</strain>
    </source>
</reference>
<dbReference type="InterPro" id="IPR017476">
    <property type="entry name" value="UDP-Glc/GDP-Man"/>
</dbReference>
<dbReference type="Pfam" id="PF03721">
    <property type="entry name" value="UDPG_MGDP_dh_N"/>
    <property type="match status" value="1"/>
</dbReference>
<evidence type="ECO:0000313" key="6">
    <source>
        <dbReference type="Proteomes" id="UP000032545"/>
    </source>
</evidence>
<dbReference type="Pfam" id="PF00984">
    <property type="entry name" value="UDPG_MGDP_dh"/>
    <property type="match status" value="1"/>
</dbReference>
<dbReference type="PIRSF" id="PIRSF500136">
    <property type="entry name" value="UDP_ManNAc_DH"/>
    <property type="match status" value="1"/>
</dbReference>
<dbReference type="AlphaFoldDB" id="A0A0D8B8S5"/>
<comment type="caution">
    <text evidence="5">The sequence shown here is derived from an EMBL/GenBank/DDBJ whole genome shotgun (WGS) entry which is preliminary data.</text>
</comment>
<dbReference type="Proteomes" id="UP000032545">
    <property type="component" value="Unassembled WGS sequence"/>
</dbReference>
<keyword evidence="6" id="KW-1185">Reference proteome</keyword>
<dbReference type="PATRIC" id="fig|1502723.3.peg.5169"/>
<organism evidence="5 6">
    <name type="scientific">Frankia torreyi</name>
    <dbReference type="NCBI Taxonomy" id="1856"/>
    <lineage>
        <taxon>Bacteria</taxon>
        <taxon>Bacillati</taxon>
        <taxon>Actinomycetota</taxon>
        <taxon>Actinomycetes</taxon>
        <taxon>Frankiales</taxon>
        <taxon>Frankiaceae</taxon>
        <taxon>Frankia</taxon>
    </lineage>
</organism>
<dbReference type="PANTHER" id="PTHR43491">
    <property type="entry name" value="UDP-N-ACETYL-D-MANNOSAMINE DEHYDROGENASE"/>
    <property type="match status" value="1"/>
</dbReference>
<feature type="domain" description="UDP-glucose/GDP-mannose dehydrogenase C-terminal" evidence="4">
    <location>
        <begin position="326"/>
        <end position="420"/>
    </location>
</feature>
<keyword evidence="2" id="KW-0520">NAD</keyword>
<evidence type="ECO:0000256" key="1">
    <source>
        <dbReference type="ARBA" id="ARBA00023002"/>
    </source>
</evidence>
<reference evidence="6" key="1">
    <citation type="submission" date="2015-02" db="EMBL/GenBank/DDBJ databases">
        <title>Draft Genome of Frankia sp. CpI1-S.</title>
        <authorList>
            <person name="Oshone R.T."/>
            <person name="Ngom M."/>
            <person name="Ghodhbane-Gtari F."/>
            <person name="Gtari M."/>
            <person name="Morris K."/>
            <person name="Thomas K."/>
            <person name="Sen A."/>
            <person name="Tisa L.S."/>
        </authorList>
    </citation>
    <scope>NUCLEOTIDE SEQUENCE [LARGE SCALE GENOMIC DNA]</scope>
    <source>
        <strain evidence="6">CpI1-S</strain>
    </source>
</reference>
<dbReference type="InterPro" id="IPR014026">
    <property type="entry name" value="UDP-Glc/GDP-Man_DH_dimer"/>
</dbReference>
<name>A0A0D8B8S5_9ACTN</name>
<dbReference type="InterPro" id="IPR036220">
    <property type="entry name" value="UDP-Glc/GDP-Man_DH_C_sf"/>
</dbReference>
<dbReference type="SUPFAM" id="SSF52413">
    <property type="entry name" value="UDP-glucose/GDP-mannose dehydrogenase C-terminal domain"/>
    <property type="match status" value="1"/>
</dbReference>
<dbReference type="EC" id="1.1.1.136" evidence="5"/>
<proteinExistence type="inferred from homology"/>
<sequence length="451" mass="48226">MGNTLLMSSNKLVVVGQGYVGLPVAMRAVAMGWHVVGVEVDPDRAARLAAGRSYVEDIPDLELAAALRSGRYEPTGDYARAGGFDVAVITVPTPLREGAPDLSYIVDSARSLASLVTAGATVILESTTYPGTTEELLAPLLAEGSGLRPGVDFHLGYSPERIDPGNRTWNLVNTPKVVSGTGPASLAAVTAFYDSLIERTVPVASTRTAELTKLLENTFRHVNIALVNELAMFAHELGVDVWEAIDAASTKPFGYLRFTPGPGVGGHCLPIDPSYLSWRVRRSLGRSFRFVELANDVNDHMPDHVVRRVTEMLNARHLPVAGSRILLLGLAYKRNTGDAREAPATRIAGLLADLGAEVRAADPHVDPARLPARVTLVEAGAAELAAADLVVVLVDHDAFDRDEVARHARLVLDTRRWLPGPADARRSGPAVVRIPAQATRHEDAGLAVESL</sequence>
<dbReference type="SUPFAM" id="SSF51735">
    <property type="entry name" value="NAD(P)-binding Rossmann-fold domains"/>
    <property type="match status" value="1"/>
</dbReference>
<dbReference type="GO" id="GO:0000271">
    <property type="term" value="P:polysaccharide biosynthetic process"/>
    <property type="evidence" value="ECO:0007669"/>
    <property type="project" value="InterPro"/>
</dbReference>
<dbReference type="EMBL" id="JYFN01000053">
    <property type="protein sequence ID" value="KJE20693.1"/>
    <property type="molecule type" value="Genomic_DNA"/>
</dbReference>
<dbReference type="SUPFAM" id="SSF48179">
    <property type="entry name" value="6-phosphogluconate dehydrogenase C-terminal domain-like"/>
    <property type="match status" value="1"/>
</dbReference>
<dbReference type="NCBIfam" id="TIGR03026">
    <property type="entry name" value="NDP-sugDHase"/>
    <property type="match status" value="1"/>
</dbReference>
<dbReference type="GO" id="GO:0051287">
    <property type="term" value="F:NAD binding"/>
    <property type="evidence" value="ECO:0007669"/>
    <property type="project" value="InterPro"/>
</dbReference>
<dbReference type="Gene3D" id="3.40.50.720">
    <property type="entry name" value="NAD(P)-binding Rossmann-like Domain"/>
    <property type="match status" value="2"/>
</dbReference>
<dbReference type="InterPro" id="IPR008927">
    <property type="entry name" value="6-PGluconate_DH-like_C_sf"/>
</dbReference>
<dbReference type="SMART" id="SM00984">
    <property type="entry name" value="UDPG_MGDP_dh_C"/>
    <property type="match status" value="1"/>
</dbReference>
<gene>
    <name evidence="5" type="ORF">FF36_04975</name>
</gene>
<dbReference type="GO" id="GO:0047004">
    <property type="term" value="F:UDP-N-acetylglucosamine 6-dehydrogenase activity"/>
    <property type="evidence" value="ECO:0007669"/>
    <property type="project" value="UniProtKB-EC"/>
</dbReference>
<evidence type="ECO:0000256" key="2">
    <source>
        <dbReference type="ARBA" id="ARBA00023027"/>
    </source>
</evidence>
<evidence type="ECO:0000256" key="3">
    <source>
        <dbReference type="PIRNR" id="PIRNR000124"/>
    </source>
</evidence>
<dbReference type="PIRSF" id="PIRSF000124">
    <property type="entry name" value="UDPglc_GDPman_dh"/>
    <property type="match status" value="1"/>
</dbReference>
<accession>A0A0D8B8S5</accession>
<dbReference type="InterPro" id="IPR028359">
    <property type="entry name" value="UDP_ManNAc/GlcNAc_DH"/>
</dbReference>
<dbReference type="InterPro" id="IPR001732">
    <property type="entry name" value="UDP-Glc/GDP-Man_DH_N"/>
</dbReference>
<evidence type="ECO:0000259" key="4">
    <source>
        <dbReference type="SMART" id="SM00984"/>
    </source>
</evidence>
<dbReference type="InterPro" id="IPR036291">
    <property type="entry name" value="NAD(P)-bd_dom_sf"/>
</dbReference>
<dbReference type="PANTHER" id="PTHR43491:SF1">
    <property type="entry name" value="UDP-N-ACETYL-D-MANNOSAMINE DEHYDROGENASE"/>
    <property type="match status" value="1"/>
</dbReference>
<keyword evidence="1 5" id="KW-0560">Oxidoreductase</keyword>
<protein>
    <submittedName>
        <fullName evidence="5">Nucleotide sugar dehydrogenase</fullName>
        <ecNumber evidence="5">1.1.1.136</ecNumber>
    </submittedName>
</protein>